<reference evidence="1 2" key="1">
    <citation type="submission" date="2022-06" db="EMBL/GenBank/DDBJ databases">
        <title>Sequencing the genomes of 1000 actinobacteria strains.</title>
        <authorList>
            <person name="Klenk H.-P."/>
        </authorList>
    </citation>
    <scope>NUCLEOTIDE SEQUENCE [LARGE SCALE GENOMIC DNA]</scope>
    <source>
        <strain evidence="1 2">DSM 41656</strain>
    </source>
</reference>
<dbReference type="InterPro" id="IPR023393">
    <property type="entry name" value="START-like_dom_sf"/>
</dbReference>
<dbReference type="CDD" id="cd08862">
    <property type="entry name" value="SRPBCC_Smu440-like"/>
    <property type="match status" value="1"/>
</dbReference>
<protein>
    <submittedName>
        <fullName evidence="1">Uncharacterized protein YndB with AHSA1/START domain</fullName>
    </submittedName>
</protein>
<accession>A0ABT1IQ36</accession>
<organism evidence="1 2">
    <name type="scientific">Kitasatospora paracochleata</name>
    <dbReference type="NCBI Taxonomy" id="58354"/>
    <lineage>
        <taxon>Bacteria</taxon>
        <taxon>Bacillati</taxon>
        <taxon>Actinomycetota</taxon>
        <taxon>Actinomycetes</taxon>
        <taxon>Kitasatosporales</taxon>
        <taxon>Streptomycetaceae</taxon>
        <taxon>Kitasatospora</taxon>
    </lineage>
</organism>
<evidence type="ECO:0000313" key="1">
    <source>
        <dbReference type="EMBL" id="MCP2307237.1"/>
    </source>
</evidence>
<evidence type="ECO:0000313" key="2">
    <source>
        <dbReference type="Proteomes" id="UP001206483"/>
    </source>
</evidence>
<dbReference type="Proteomes" id="UP001206483">
    <property type="component" value="Unassembled WGS sequence"/>
</dbReference>
<dbReference type="Pfam" id="PF10604">
    <property type="entry name" value="Polyketide_cyc2"/>
    <property type="match status" value="1"/>
</dbReference>
<gene>
    <name evidence="1" type="ORF">FHR36_000329</name>
</gene>
<dbReference type="InterPro" id="IPR019587">
    <property type="entry name" value="Polyketide_cyclase/dehydratase"/>
</dbReference>
<comment type="caution">
    <text evidence="1">The sequence shown here is derived from an EMBL/GenBank/DDBJ whole genome shotgun (WGS) entry which is preliminary data.</text>
</comment>
<name>A0ABT1IQ36_9ACTN</name>
<dbReference type="RefSeq" id="WP_253793093.1">
    <property type="nucleotide sequence ID" value="NZ_BAAAUB010000068.1"/>
</dbReference>
<dbReference type="SUPFAM" id="SSF55961">
    <property type="entry name" value="Bet v1-like"/>
    <property type="match status" value="1"/>
</dbReference>
<keyword evidence="2" id="KW-1185">Reference proteome</keyword>
<sequence length="141" mass="15674">MRYEVAVEIAAAPERVWEVLTDVAGWPRWTDSMTAVRRLDEGPLAVDSEARVEQPRLTAAVWKVSELEPGRSFEWRNENAGFTTTGSHRLEPSGSGGTRVVLGIRQEGFLAPLLGLLYGRLTRRYVDQEAAGLKRFCEGNG</sequence>
<dbReference type="EMBL" id="JAMZDX010000001">
    <property type="protein sequence ID" value="MCP2307237.1"/>
    <property type="molecule type" value="Genomic_DNA"/>
</dbReference>
<dbReference type="Gene3D" id="3.30.530.20">
    <property type="match status" value="1"/>
</dbReference>
<proteinExistence type="predicted"/>